<organism evidence="2 3">
    <name type="scientific">Henosepilachna vigintioctopunctata</name>
    <dbReference type="NCBI Taxonomy" id="420089"/>
    <lineage>
        <taxon>Eukaryota</taxon>
        <taxon>Metazoa</taxon>
        <taxon>Ecdysozoa</taxon>
        <taxon>Arthropoda</taxon>
        <taxon>Hexapoda</taxon>
        <taxon>Insecta</taxon>
        <taxon>Pterygota</taxon>
        <taxon>Neoptera</taxon>
        <taxon>Endopterygota</taxon>
        <taxon>Coleoptera</taxon>
        <taxon>Polyphaga</taxon>
        <taxon>Cucujiformia</taxon>
        <taxon>Coccinelloidea</taxon>
        <taxon>Coccinellidae</taxon>
        <taxon>Epilachninae</taxon>
        <taxon>Epilachnini</taxon>
        <taxon>Henosepilachna</taxon>
    </lineage>
</organism>
<dbReference type="GO" id="GO:0017171">
    <property type="term" value="F:serine hydrolase activity"/>
    <property type="evidence" value="ECO:0007669"/>
    <property type="project" value="TreeGrafter"/>
</dbReference>
<dbReference type="PANTHER" id="PTHR46331:SF2">
    <property type="entry name" value="VALACYCLOVIR HYDROLASE"/>
    <property type="match status" value="1"/>
</dbReference>
<dbReference type="EMBL" id="JARQZJ010000005">
    <property type="protein sequence ID" value="KAK9871155.1"/>
    <property type="molecule type" value="Genomic_DNA"/>
</dbReference>
<protein>
    <recommendedName>
        <fullName evidence="1">AB hydrolase-1 domain-containing protein</fullName>
    </recommendedName>
</protein>
<gene>
    <name evidence="2" type="ORF">WA026_011437</name>
</gene>
<dbReference type="PANTHER" id="PTHR46331">
    <property type="entry name" value="VALACYCLOVIR HYDROLASE"/>
    <property type="match status" value="1"/>
</dbReference>
<dbReference type="AlphaFoldDB" id="A0AAW1TR65"/>
<evidence type="ECO:0000313" key="3">
    <source>
        <dbReference type="Proteomes" id="UP001431783"/>
    </source>
</evidence>
<evidence type="ECO:0000313" key="2">
    <source>
        <dbReference type="EMBL" id="KAK9871155.1"/>
    </source>
</evidence>
<dbReference type="Proteomes" id="UP001431783">
    <property type="component" value="Unassembled WGS sequence"/>
</dbReference>
<dbReference type="Gene3D" id="3.40.50.1820">
    <property type="entry name" value="alpha/beta hydrolase"/>
    <property type="match status" value="1"/>
</dbReference>
<sequence>MSTFNMNRLLFIRSIFNYSLKSSQFDVMDIKTFSTKQKGEMVEIGSQRINYMKVGTGKTNVLCFPGALGTIWSDFKPQIEGLDRSKFTIVAWDPPGHGYSRPPERLLTSKFYEEDADTAHALMRFLGIKSFSLLGWSDGGISGLILAAKYPEVVDKLIVWGSNSFVMPTEVEGYEKLRNIKNWSEKARAPLIELYGEKTLQDIQNSWVDAMQEINQKGGNICKSILKDIRCPTLILHGDKDPLVDPEHPKYLLENIKGSKIHRFTEGKHNIHLRYAKEFNNIVTNFLLNSEGI</sequence>
<name>A0AAW1TR65_9CUCU</name>
<proteinExistence type="predicted"/>
<accession>A0AAW1TR65</accession>
<dbReference type="SUPFAM" id="SSF53474">
    <property type="entry name" value="alpha/beta-Hydrolases"/>
    <property type="match status" value="1"/>
</dbReference>
<feature type="domain" description="AB hydrolase-1" evidence="1">
    <location>
        <begin position="61"/>
        <end position="171"/>
    </location>
</feature>
<keyword evidence="3" id="KW-1185">Reference proteome</keyword>
<evidence type="ECO:0000259" key="1">
    <source>
        <dbReference type="Pfam" id="PF00561"/>
    </source>
</evidence>
<comment type="caution">
    <text evidence="2">The sequence shown here is derived from an EMBL/GenBank/DDBJ whole genome shotgun (WGS) entry which is preliminary data.</text>
</comment>
<dbReference type="Pfam" id="PF00561">
    <property type="entry name" value="Abhydrolase_1"/>
    <property type="match status" value="1"/>
</dbReference>
<dbReference type="PRINTS" id="PR00111">
    <property type="entry name" value="ABHYDROLASE"/>
</dbReference>
<reference evidence="2 3" key="1">
    <citation type="submission" date="2023-03" db="EMBL/GenBank/DDBJ databases">
        <title>Genome insight into feeding habits of ladybird beetles.</title>
        <authorList>
            <person name="Li H.-S."/>
            <person name="Huang Y.-H."/>
            <person name="Pang H."/>
        </authorList>
    </citation>
    <scope>NUCLEOTIDE SEQUENCE [LARGE SCALE GENOMIC DNA]</scope>
    <source>
        <strain evidence="2">SYSU_2023b</strain>
        <tissue evidence="2">Whole body</tissue>
    </source>
</reference>
<dbReference type="InterPro" id="IPR029058">
    <property type="entry name" value="AB_hydrolase_fold"/>
</dbReference>
<dbReference type="InterPro" id="IPR000073">
    <property type="entry name" value="AB_hydrolase_1"/>
</dbReference>